<evidence type="ECO:0000313" key="2">
    <source>
        <dbReference type="Proteomes" id="UP001303046"/>
    </source>
</evidence>
<gene>
    <name evidence="1" type="primary">Necator_chrII.g7071</name>
    <name evidence="1" type="ORF">RB195_019278</name>
</gene>
<organism evidence="1 2">
    <name type="scientific">Necator americanus</name>
    <name type="common">Human hookworm</name>
    <dbReference type="NCBI Taxonomy" id="51031"/>
    <lineage>
        <taxon>Eukaryota</taxon>
        <taxon>Metazoa</taxon>
        <taxon>Ecdysozoa</taxon>
        <taxon>Nematoda</taxon>
        <taxon>Chromadorea</taxon>
        <taxon>Rhabditida</taxon>
        <taxon>Rhabditina</taxon>
        <taxon>Rhabditomorpha</taxon>
        <taxon>Strongyloidea</taxon>
        <taxon>Ancylostomatidae</taxon>
        <taxon>Bunostominae</taxon>
        <taxon>Necator</taxon>
    </lineage>
</organism>
<dbReference type="EMBL" id="JAVFWL010000002">
    <property type="protein sequence ID" value="KAK6736494.1"/>
    <property type="molecule type" value="Genomic_DNA"/>
</dbReference>
<name>A0ABR1CDF6_NECAM</name>
<dbReference type="InterPro" id="IPR036691">
    <property type="entry name" value="Endo/exonu/phosph_ase_sf"/>
</dbReference>
<accession>A0ABR1CDF6</accession>
<dbReference type="Gene3D" id="3.60.10.10">
    <property type="entry name" value="Endonuclease/exonuclease/phosphatase"/>
    <property type="match status" value="1"/>
</dbReference>
<dbReference type="SUPFAM" id="SSF56219">
    <property type="entry name" value="DNase I-like"/>
    <property type="match status" value="1"/>
</dbReference>
<evidence type="ECO:0000313" key="1">
    <source>
        <dbReference type="EMBL" id="KAK6736494.1"/>
    </source>
</evidence>
<comment type="caution">
    <text evidence="1">The sequence shown here is derived from an EMBL/GenBank/DDBJ whole genome shotgun (WGS) entry which is preliminary data.</text>
</comment>
<proteinExistence type="predicted"/>
<sequence length="119" mass="13435">MAKPPHILQKGAVVQHHARVHILKDRMPKGNTESLATNIRLVTQNCRSLSGELQQAALSRLLRYLHASFAALQEIRIRDRSLISIDNYNIHCADADWTKVSGYAIAVRDDYNNLVEDFG</sequence>
<reference evidence="1 2" key="1">
    <citation type="submission" date="2023-08" db="EMBL/GenBank/DDBJ databases">
        <title>A Necator americanus chromosomal reference genome.</title>
        <authorList>
            <person name="Ilik V."/>
            <person name="Petrzelkova K.J."/>
            <person name="Pardy F."/>
            <person name="Fuh T."/>
            <person name="Niatou-Singa F.S."/>
            <person name="Gouil Q."/>
            <person name="Baker L."/>
            <person name="Ritchie M.E."/>
            <person name="Jex A.R."/>
            <person name="Gazzola D."/>
            <person name="Li H."/>
            <person name="Toshio Fujiwara R."/>
            <person name="Zhan B."/>
            <person name="Aroian R.V."/>
            <person name="Pafco B."/>
            <person name="Schwarz E.M."/>
        </authorList>
    </citation>
    <scope>NUCLEOTIDE SEQUENCE [LARGE SCALE GENOMIC DNA]</scope>
    <source>
        <strain evidence="1 2">Aroian</strain>
        <tissue evidence="1">Whole animal</tissue>
    </source>
</reference>
<keyword evidence="2" id="KW-1185">Reference proteome</keyword>
<dbReference type="Proteomes" id="UP001303046">
    <property type="component" value="Unassembled WGS sequence"/>
</dbReference>
<protein>
    <submittedName>
        <fullName evidence="1">Uncharacterized protein</fullName>
    </submittedName>
</protein>